<keyword evidence="1" id="KW-1133">Transmembrane helix</keyword>
<keyword evidence="1" id="KW-0812">Transmembrane</keyword>
<sequence>MVNKNIVNIAVSGIAVSGILSIFMFSNIALSAELDTSKTKTTWTAYKFYDKTPVSGTFGDIQYTWNKSGENLTDVLLGAKAVVNVKSVDLQDEVKNANVRDGFFALFKKQTIVATINKIVPDSVDKNKGRLELTIEMNGVKPIPVWMPYAIKGGNFVANGVIDFYDFKLNSALKKLSEVCESVHNGKTWSEAMLTLEIPIKKN</sequence>
<dbReference type="SUPFAM" id="SSF101874">
    <property type="entry name" value="YceI-like"/>
    <property type="match status" value="1"/>
</dbReference>
<evidence type="ECO:0000259" key="2">
    <source>
        <dbReference type="Pfam" id="PF04264"/>
    </source>
</evidence>
<keyword evidence="4" id="KW-1185">Reference proteome</keyword>
<comment type="caution">
    <text evidence="3">The sequence shown here is derived from an EMBL/GenBank/DDBJ whole genome shotgun (WGS) entry which is preliminary data.</text>
</comment>
<organism evidence="3 4">
    <name type="scientific">Helicobacter didelphidarum</name>
    <dbReference type="NCBI Taxonomy" id="2040648"/>
    <lineage>
        <taxon>Bacteria</taxon>
        <taxon>Pseudomonadati</taxon>
        <taxon>Campylobacterota</taxon>
        <taxon>Epsilonproteobacteria</taxon>
        <taxon>Campylobacterales</taxon>
        <taxon>Helicobacteraceae</taxon>
        <taxon>Helicobacter</taxon>
    </lineage>
</organism>
<evidence type="ECO:0000313" key="4">
    <source>
        <dbReference type="Proteomes" id="UP000256379"/>
    </source>
</evidence>
<dbReference type="EMBL" id="NXLQ01000002">
    <property type="protein sequence ID" value="RDU66997.1"/>
    <property type="molecule type" value="Genomic_DNA"/>
</dbReference>
<dbReference type="InterPro" id="IPR036761">
    <property type="entry name" value="TTHA0802/YceI-like_sf"/>
</dbReference>
<dbReference type="RefSeq" id="WP_115542292.1">
    <property type="nucleotide sequence ID" value="NZ_NXLQ01000002.1"/>
</dbReference>
<dbReference type="InterPro" id="IPR007372">
    <property type="entry name" value="Lipid/polyisoprenoid-bd_YceI"/>
</dbReference>
<dbReference type="AlphaFoldDB" id="A0A3D8INX4"/>
<reference evidence="3 4" key="1">
    <citation type="submission" date="2018-04" db="EMBL/GenBank/DDBJ databases">
        <title>Novel Campyloabacter and Helicobacter Species and Strains.</title>
        <authorList>
            <person name="Mannion A.J."/>
            <person name="Shen Z."/>
            <person name="Fox J.G."/>
        </authorList>
    </citation>
    <scope>NUCLEOTIDE SEQUENCE [LARGE SCALE GENOMIC DNA]</scope>
    <source>
        <strain evidence="3 4">MIT 17-337</strain>
    </source>
</reference>
<dbReference type="Pfam" id="PF04264">
    <property type="entry name" value="YceI"/>
    <property type="match status" value="1"/>
</dbReference>
<dbReference type="Proteomes" id="UP000256379">
    <property type="component" value="Unassembled WGS sequence"/>
</dbReference>
<feature type="domain" description="Lipid/polyisoprenoid-binding YceI-like" evidence="2">
    <location>
        <begin position="34"/>
        <end position="171"/>
    </location>
</feature>
<name>A0A3D8INX4_9HELI</name>
<dbReference type="Gene3D" id="2.40.128.110">
    <property type="entry name" value="Lipid/polyisoprenoid-binding, YceI-like"/>
    <property type="match status" value="1"/>
</dbReference>
<proteinExistence type="predicted"/>
<keyword evidence="1" id="KW-0472">Membrane</keyword>
<protein>
    <submittedName>
        <fullName evidence="3">Polyisoprenoid-binding protein</fullName>
    </submittedName>
</protein>
<feature type="transmembrane region" description="Helical" evidence="1">
    <location>
        <begin position="6"/>
        <end position="30"/>
    </location>
</feature>
<dbReference type="OrthoDB" id="5292899at2"/>
<accession>A0A3D8INX4</accession>
<evidence type="ECO:0000256" key="1">
    <source>
        <dbReference type="SAM" id="Phobius"/>
    </source>
</evidence>
<gene>
    <name evidence="3" type="ORF">CQA53_01665</name>
</gene>
<evidence type="ECO:0000313" key="3">
    <source>
        <dbReference type="EMBL" id="RDU66997.1"/>
    </source>
</evidence>